<dbReference type="PANTHER" id="PTHR43791:SF28">
    <property type="entry name" value="MAJOR FACILITATOR SUPERFAMILY (MFS) PROFILE DOMAIN-CONTAINING PROTEIN"/>
    <property type="match status" value="1"/>
</dbReference>
<sequence length="527" mass="59500">MAATTGSTTAESPKNPPTEQAPEATAPAQQAANEATNTLAAAGERETGHTEHSLWTAWIYMFNWYPSHYSKEEKSFLRRLDIFLLTFTSLAFFLKWLDAANINQAYVSGMKEELDLYGNEYNLFQTFYNIGYIICQVPALLLLSRPNLSRYFLPTMEVAWSILTFSQSRLNSAPAIYGTRFLLGVLETPVASGSLFILSSWYKPEELFKRTGVWFASNNIGVMMGGYLQAAAYTNLNGVSGMSGWRWLFIIDGCISLPIGLAGYFMFPGMPTSKKPFWMTEAQHELGKKRMRDVGVEEPKRISKKMLSRLFKHWHWYLGTLAYVFFLSSSYPHGQMGLWLKDLADRHGTYTVPQINTIPTGAQGVSVVAAILATSLCMVYPVWIIYLVVQAIFLFADIIQIVWDVPVPLHFLSYYLLGVSAAVTPILIPTVNYWLRDSAEARAFCTGSMLTLGFAVSSFYPLVVFPQVEAPRWKKGYIVNFFFIIGSWSALSLGFFLYHRNEKKKNTLQTQADEELFVKAEDAKHVD</sequence>
<dbReference type="GO" id="GO:0022857">
    <property type="term" value="F:transmembrane transporter activity"/>
    <property type="evidence" value="ECO:0007669"/>
    <property type="project" value="InterPro"/>
</dbReference>
<protein>
    <submittedName>
        <fullName evidence="9">Pantothenate transporter liz1-like protein 8</fullName>
    </submittedName>
</protein>
<evidence type="ECO:0000256" key="1">
    <source>
        <dbReference type="ARBA" id="ARBA00004141"/>
    </source>
</evidence>
<keyword evidence="10" id="KW-1185">Reference proteome</keyword>
<evidence type="ECO:0000256" key="4">
    <source>
        <dbReference type="ARBA" id="ARBA00022989"/>
    </source>
</evidence>
<dbReference type="InterPro" id="IPR036259">
    <property type="entry name" value="MFS_trans_sf"/>
</dbReference>
<dbReference type="InterPro" id="IPR011701">
    <property type="entry name" value="MFS"/>
</dbReference>
<feature type="transmembrane region" description="Helical" evidence="8">
    <location>
        <begin position="245"/>
        <end position="267"/>
    </location>
</feature>
<evidence type="ECO:0000313" key="9">
    <source>
        <dbReference type="EMBL" id="KAJ2904062.1"/>
    </source>
</evidence>
<name>A0AAD5RTU0_9PEZI</name>
<dbReference type="SUPFAM" id="SSF103473">
    <property type="entry name" value="MFS general substrate transporter"/>
    <property type="match status" value="1"/>
</dbReference>
<feature type="transmembrane region" description="Helical" evidence="8">
    <location>
        <begin position="181"/>
        <end position="201"/>
    </location>
</feature>
<dbReference type="FunFam" id="1.20.1250.20:FF:000065">
    <property type="entry name" value="Putative MFS pantothenate transporter"/>
    <property type="match status" value="1"/>
</dbReference>
<feature type="transmembrane region" description="Helical" evidence="8">
    <location>
        <begin position="354"/>
        <end position="376"/>
    </location>
</feature>
<comment type="subcellular location">
    <subcellularLocation>
        <location evidence="1">Membrane</location>
        <topology evidence="1">Multi-pass membrane protein</topology>
    </subcellularLocation>
</comment>
<feature type="transmembrane region" description="Helical" evidence="8">
    <location>
        <begin position="126"/>
        <end position="144"/>
    </location>
</feature>
<dbReference type="Pfam" id="PF07690">
    <property type="entry name" value="MFS_1"/>
    <property type="match status" value="1"/>
</dbReference>
<feature type="transmembrane region" description="Helical" evidence="8">
    <location>
        <begin position="314"/>
        <end position="334"/>
    </location>
</feature>
<keyword evidence="3 8" id="KW-0812">Transmembrane</keyword>
<evidence type="ECO:0000313" key="10">
    <source>
        <dbReference type="Proteomes" id="UP001201980"/>
    </source>
</evidence>
<feature type="transmembrane region" description="Helical" evidence="8">
    <location>
        <begin position="477"/>
        <end position="498"/>
    </location>
</feature>
<proteinExistence type="inferred from homology"/>
<feature type="compositionally biased region" description="Low complexity" evidence="7">
    <location>
        <begin position="17"/>
        <end position="34"/>
    </location>
</feature>
<comment type="similarity">
    <text evidence="6">Belongs to the major facilitator superfamily. Allantoate permease family.</text>
</comment>
<reference evidence="9" key="1">
    <citation type="submission" date="2022-07" db="EMBL/GenBank/DDBJ databases">
        <title>Draft genome sequence of Zalerion maritima ATCC 34329, a (micro)plastics degrading marine fungus.</title>
        <authorList>
            <person name="Paco A."/>
            <person name="Goncalves M.F.M."/>
            <person name="Rocha-Santos T.A.P."/>
            <person name="Alves A."/>
        </authorList>
    </citation>
    <scope>NUCLEOTIDE SEQUENCE</scope>
    <source>
        <strain evidence="9">ATCC 34329</strain>
    </source>
</reference>
<comment type="caution">
    <text evidence="9">The sequence shown here is derived from an EMBL/GenBank/DDBJ whole genome shotgun (WGS) entry which is preliminary data.</text>
</comment>
<feature type="transmembrane region" description="Helical" evidence="8">
    <location>
        <begin position="447"/>
        <end position="465"/>
    </location>
</feature>
<keyword evidence="4 8" id="KW-1133">Transmembrane helix</keyword>
<evidence type="ECO:0000256" key="5">
    <source>
        <dbReference type="ARBA" id="ARBA00023136"/>
    </source>
</evidence>
<dbReference type="GO" id="GO:0016020">
    <property type="term" value="C:membrane"/>
    <property type="evidence" value="ECO:0007669"/>
    <property type="project" value="UniProtKB-SubCell"/>
</dbReference>
<evidence type="ECO:0000256" key="7">
    <source>
        <dbReference type="SAM" id="MobiDB-lite"/>
    </source>
</evidence>
<gene>
    <name evidence="9" type="ORF">MKZ38_008873</name>
</gene>
<dbReference type="PANTHER" id="PTHR43791">
    <property type="entry name" value="PERMEASE-RELATED"/>
    <property type="match status" value="1"/>
</dbReference>
<feature type="region of interest" description="Disordered" evidence="7">
    <location>
        <begin position="1"/>
        <end position="34"/>
    </location>
</feature>
<evidence type="ECO:0000256" key="8">
    <source>
        <dbReference type="SAM" id="Phobius"/>
    </source>
</evidence>
<accession>A0AAD5RTU0</accession>
<feature type="transmembrane region" description="Helical" evidence="8">
    <location>
        <begin position="415"/>
        <end position="435"/>
    </location>
</feature>
<dbReference type="EMBL" id="JAKWBI020000063">
    <property type="protein sequence ID" value="KAJ2904062.1"/>
    <property type="molecule type" value="Genomic_DNA"/>
</dbReference>
<evidence type="ECO:0000256" key="2">
    <source>
        <dbReference type="ARBA" id="ARBA00022448"/>
    </source>
</evidence>
<feature type="compositionally biased region" description="Polar residues" evidence="7">
    <location>
        <begin position="1"/>
        <end position="12"/>
    </location>
</feature>
<feature type="transmembrane region" description="Helical" evidence="8">
    <location>
        <begin position="383"/>
        <end position="403"/>
    </location>
</feature>
<dbReference type="Proteomes" id="UP001201980">
    <property type="component" value="Unassembled WGS sequence"/>
</dbReference>
<keyword evidence="2" id="KW-0813">Transport</keyword>
<organism evidence="9 10">
    <name type="scientific">Zalerion maritima</name>
    <dbReference type="NCBI Taxonomy" id="339359"/>
    <lineage>
        <taxon>Eukaryota</taxon>
        <taxon>Fungi</taxon>
        <taxon>Dikarya</taxon>
        <taxon>Ascomycota</taxon>
        <taxon>Pezizomycotina</taxon>
        <taxon>Sordariomycetes</taxon>
        <taxon>Lulworthiomycetidae</taxon>
        <taxon>Lulworthiales</taxon>
        <taxon>Lulworthiaceae</taxon>
        <taxon>Zalerion</taxon>
    </lineage>
</organism>
<dbReference type="AlphaFoldDB" id="A0AAD5RTU0"/>
<evidence type="ECO:0000256" key="6">
    <source>
        <dbReference type="ARBA" id="ARBA00037968"/>
    </source>
</evidence>
<dbReference type="Gene3D" id="1.20.1250.20">
    <property type="entry name" value="MFS general substrate transporter like domains"/>
    <property type="match status" value="1"/>
</dbReference>
<evidence type="ECO:0000256" key="3">
    <source>
        <dbReference type="ARBA" id="ARBA00022692"/>
    </source>
</evidence>
<feature type="transmembrane region" description="Helical" evidence="8">
    <location>
        <begin position="213"/>
        <end position="233"/>
    </location>
</feature>
<keyword evidence="5 8" id="KW-0472">Membrane</keyword>